<evidence type="ECO:0000256" key="3">
    <source>
        <dbReference type="ARBA" id="ARBA00022793"/>
    </source>
</evidence>
<organism evidence="10 11">
    <name type="scientific">Alicyclobacillus fodiniaquatilis</name>
    <dbReference type="NCBI Taxonomy" id="1661150"/>
    <lineage>
        <taxon>Bacteria</taxon>
        <taxon>Bacillati</taxon>
        <taxon>Bacillota</taxon>
        <taxon>Bacilli</taxon>
        <taxon>Bacillales</taxon>
        <taxon>Alicyclobacillaceae</taxon>
        <taxon>Alicyclobacillus</taxon>
    </lineage>
</organism>
<dbReference type="PIRSF" id="PIRSF006246">
    <property type="entry name" value="Asp_decarbox"/>
    <property type="match status" value="1"/>
</dbReference>
<evidence type="ECO:0000256" key="1">
    <source>
        <dbReference type="ARBA" id="ARBA00022490"/>
    </source>
</evidence>
<comment type="similarity">
    <text evidence="9">Belongs to the PanD family.</text>
</comment>
<keyword evidence="5 9" id="KW-0865">Zymogen</keyword>
<dbReference type="EMBL" id="JBHUCX010000099">
    <property type="protein sequence ID" value="MFD1677718.1"/>
    <property type="molecule type" value="Genomic_DNA"/>
</dbReference>
<feature type="active site" description="Schiff-base intermediate with substrate; via pyruvic acid" evidence="9">
    <location>
        <position position="25"/>
    </location>
</feature>
<dbReference type="Gene3D" id="2.40.40.20">
    <property type="match status" value="1"/>
</dbReference>
<evidence type="ECO:0000256" key="6">
    <source>
        <dbReference type="ARBA" id="ARBA00023239"/>
    </source>
</evidence>
<keyword evidence="4 9" id="KW-0068">Autocatalytic cleavage</keyword>
<keyword evidence="2 9" id="KW-0566">Pantothenate biosynthesis</keyword>
<comment type="PTM">
    <text evidence="9">Is synthesized initially as an inactive proenzyme, which is activated by self-cleavage at a specific serine bond to produce a beta-subunit with a hydroxyl group at its C-terminus and an alpha-subunit with a pyruvoyl group at its N-terminus.</text>
</comment>
<dbReference type="HAMAP" id="MF_00446">
    <property type="entry name" value="PanD"/>
    <property type="match status" value="1"/>
</dbReference>
<keyword evidence="3 9" id="KW-0210">Decarboxylase</keyword>
<keyword evidence="11" id="KW-1185">Reference proteome</keyword>
<feature type="modified residue" description="Pyruvic acid (Ser)" evidence="9">
    <location>
        <position position="25"/>
    </location>
</feature>
<evidence type="ECO:0000256" key="5">
    <source>
        <dbReference type="ARBA" id="ARBA00023145"/>
    </source>
</evidence>
<proteinExistence type="inferred from homology"/>
<dbReference type="InterPro" id="IPR003190">
    <property type="entry name" value="Asp_decarbox"/>
</dbReference>
<keyword evidence="7 9" id="KW-0704">Schiff base</keyword>
<evidence type="ECO:0000313" key="10">
    <source>
        <dbReference type="EMBL" id="MFD1677718.1"/>
    </source>
</evidence>
<dbReference type="PANTHER" id="PTHR21012:SF0">
    <property type="entry name" value="ASPARTATE 1-DECARBOXYLASE"/>
    <property type="match status" value="1"/>
</dbReference>
<keyword evidence="6 9" id="KW-0456">Lyase</keyword>
<dbReference type="GO" id="GO:0004068">
    <property type="term" value="F:aspartate 1-decarboxylase activity"/>
    <property type="evidence" value="ECO:0007669"/>
    <property type="project" value="UniProtKB-EC"/>
</dbReference>
<feature type="chain" id="PRO_5044925248" description="Aspartate 1-decarboxylase alpha chain" evidence="9">
    <location>
        <begin position="25"/>
        <end position="129"/>
    </location>
</feature>
<dbReference type="Pfam" id="PF02261">
    <property type="entry name" value="Asp_decarbox"/>
    <property type="match status" value="1"/>
</dbReference>
<keyword evidence="1 9" id="KW-0963">Cytoplasm</keyword>
<comment type="subunit">
    <text evidence="9">Heterooctamer of four alpha and four beta subunits.</text>
</comment>
<comment type="caution">
    <text evidence="10">The sequence shown here is derived from an EMBL/GenBank/DDBJ whole genome shotgun (WGS) entry which is preliminary data.</text>
</comment>
<comment type="caution">
    <text evidence="9">Lacks conserved residue(s) required for the propagation of feature annotation.</text>
</comment>
<accession>A0ABW4JQ56</accession>
<dbReference type="NCBIfam" id="TIGR00223">
    <property type="entry name" value="panD"/>
    <property type="match status" value="1"/>
</dbReference>
<evidence type="ECO:0000313" key="11">
    <source>
        <dbReference type="Proteomes" id="UP001597079"/>
    </source>
</evidence>
<comment type="subcellular location">
    <subcellularLocation>
        <location evidence="9">Cytoplasm</location>
    </subcellularLocation>
</comment>
<dbReference type="RefSeq" id="WP_377945630.1">
    <property type="nucleotide sequence ID" value="NZ_JBHUCX010000099.1"/>
</dbReference>
<sequence length="129" mass="14341">MLRKICKGKLHRLSVTQADLNYMGSITLDPLLMRAADIHPYEMVQITNLATGVIWQTYAIPGGENSGAVCLNGPPARHFQPGDTIIVLSLGWMDDKEWSTLEASVVFVDEENHITSVVKHRPAKEMPLE</sequence>
<name>A0ABW4JQ56_9BACL</name>
<evidence type="ECO:0000256" key="8">
    <source>
        <dbReference type="ARBA" id="ARBA00023317"/>
    </source>
</evidence>
<dbReference type="Proteomes" id="UP001597079">
    <property type="component" value="Unassembled WGS sequence"/>
</dbReference>
<gene>
    <name evidence="9 10" type="primary">panD</name>
    <name evidence="10" type="ORF">ACFSB2_23940</name>
</gene>
<comment type="cofactor">
    <cofactor evidence="9">
        <name>pyruvate</name>
        <dbReference type="ChEBI" id="CHEBI:15361"/>
    </cofactor>
    <text evidence="9">Binds 1 pyruvoyl group covalently per subunit.</text>
</comment>
<evidence type="ECO:0000256" key="9">
    <source>
        <dbReference type="HAMAP-Rule" id="MF_00446"/>
    </source>
</evidence>
<comment type="pathway">
    <text evidence="9">Cofactor biosynthesis; (R)-pantothenate biosynthesis; beta-alanine from L-aspartate: step 1/1.</text>
</comment>
<dbReference type="SUPFAM" id="SSF50692">
    <property type="entry name" value="ADC-like"/>
    <property type="match status" value="1"/>
</dbReference>
<reference evidence="11" key="1">
    <citation type="journal article" date="2019" name="Int. J. Syst. Evol. Microbiol.">
        <title>The Global Catalogue of Microorganisms (GCM) 10K type strain sequencing project: providing services to taxonomists for standard genome sequencing and annotation.</title>
        <authorList>
            <consortium name="The Broad Institute Genomics Platform"/>
            <consortium name="The Broad Institute Genome Sequencing Center for Infectious Disease"/>
            <person name="Wu L."/>
            <person name="Ma J."/>
        </authorList>
    </citation>
    <scope>NUCLEOTIDE SEQUENCE [LARGE SCALE GENOMIC DNA]</scope>
    <source>
        <strain evidence="11">CGMCC 1.12286</strain>
    </source>
</reference>
<dbReference type="EC" id="4.1.1.11" evidence="9"/>
<comment type="function">
    <text evidence="9">Catalyzes the pyruvoyl-dependent decarboxylation of aspartate to produce beta-alanine.</text>
</comment>
<feature type="active site" description="Proton donor" evidence="9">
    <location>
        <position position="58"/>
    </location>
</feature>
<feature type="chain" id="PRO_5044925249" description="Aspartate 1-decarboxylase beta chain" evidence="9">
    <location>
        <begin position="1"/>
        <end position="24"/>
    </location>
</feature>
<feature type="binding site" evidence="9">
    <location>
        <position position="57"/>
    </location>
    <ligand>
        <name>substrate</name>
    </ligand>
</feature>
<dbReference type="CDD" id="cd06919">
    <property type="entry name" value="Asp_decarbox"/>
    <property type="match status" value="1"/>
</dbReference>
<evidence type="ECO:0000256" key="2">
    <source>
        <dbReference type="ARBA" id="ARBA00022655"/>
    </source>
</evidence>
<protein>
    <recommendedName>
        <fullName evidence="9">Aspartate 1-decarboxylase</fullName>
        <ecNumber evidence="9">4.1.1.11</ecNumber>
    </recommendedName>
    <alternativeName>
        <fullName evidence="9">Aspartate alpha-decarboxylase</fullName>
    </alternativeName>
    <component>
        <recommendedName>
            <fullName evidence="9">Aspartate 1-decarboxylase beta chain</fullName>
        </recommendedName>
    </component>
    <component>
        <recommendedName>
            <fullName evidence="9">Aspartate 1-decarboxylase alpha chain</fullName>
        </recommendedName>
    </component>
</protein>
<dbReference type="InterPro" id="IPR009010">
    <property type="entry name" value="Asp_de-COase-like_dom_sf"/>
</dbReference>
<evidence type="ECO:0000256" key="7">
    <source>
        <dbReference type="ARBA" id="ARBA00023270"/>
    </source>
</evidence>
<evidence type="ECO:0000256" key="4">
    <source>
        <dbReference type="ARBA" id="ARBA00022813"/>
    </source>
</evidence>
<keyword evidence="8 9" id="KW-0670">Pyruvate</keyword>
<dbReference type="PANTHER" id="PTHR21012">
    <property type="entry name" value="ASPARTATE 1-DECARBOXYLASE"/>
    <property type="match status" value="1"/>
</dbReference>
<comment type="catalytic activity">
    <reaction evidence="9">
        <text>L-aspartate + H(+) = beta-alanine + CO2</text>
        <dbReference type="Rhea" id="RHEA:19497"/>
        <dbReference type="ChEBI" id="CHEBI:15378"/>
        <dbReference type="ChEBI" id="CHEBI:16526"/>
        <dbReference type="ChEBI" id="CHEBI:29991"/>
        <dbReference type="ChEBI" id="CHEBI:57966"/>
        <dbReference type="EC" id="4.1.1.11"/>
    </reaction>
</comment>